<sequence length="351" mass="40329">MKRIAFYFSFVMLAVVLASCRNDGKSIITPVSSGRPYEVMVVADDNCWMSPDSALYHVLDTDVPGLPQAERSFRISRIRPANFDRVMRIFRNIIIADIQDIYTQTKFKYTRDAYASPQMIMTIQSPNQKEFDEYVSKHGQVIVDFFTRAEMNRQINLLREKHNAAISAKVGSLFDCDIWMPNELNSFKTGKDFFWASTNLNDMNFVMYSYPFRDNNTFTKEFFIHKRDSVMKINIPGSMEGMYMETADSIFVDVKNIAVKGDYAFEARGLWEMRNDAMGGPFVSHVRVDRANARVIVVEGFVFKPDKLKRDLMRKLEACLYTLKLPAQKEVFELPIGAGVTEITITGDSIK</sequence>
<comment type="caution">
    <text evidence="2">The sequence shown here is derived from an EMBL/GenBank/DDBJ whole genome shotgun (WGS) entry which is preliminary data.</text>
</comment>
<name>A0A948TCC9_9BACT</name>
<protein>
    <submittedName>
        <fullName evidence="2">DUF4837 family protein</fullName>
    </submittedName>
</protein>
<feature type="signal peptide" evidence="1">
    <location>
        <begin position="1"/>
        <end position="18"/>
    </location>
</feature>
<feature type="chain" id="PRO_5036886680" evidence="1">
    <location>
        <begin position="19"/>
        <end position="351"/>
    </location>
</feature>
<organism evidence="2 3">
    <name type="scientific">Candidatus Phocaeicola faecigallinarum</name>
    <dbReference type="NCBI Taxonomy" id="2838732"/>
    <lineage>
        <taxon>Bacteria</taxon>
        <taxon>Pseudomonadati</taxon>
        <taxon>Bacteroidota</taxon>
        <taxon>Bacteroidia</taxon>
        <taxon>Bacteroidales</taxon>
        <taxon>Bacteroidaceae</taxon>
        <taxon>Phocaeicola</taxon>
    </lineage>
</organism>
<evidence type="ECO:0000256" key="1">
    <source>
        <dbReference type="SAM" id="SignalP"/>
    </source>
</evidence>
<dbReference type="EMBL" id="JAHLFW010000074">
    <property type="protein sequence ID" value="MBU3838391.1"/>
    <property type="molecule type" value="Genomic_DNA"/>
</dbReference>
<dbReference type="Proteomes" id="UP000783796">
    <property type="component" value="Unassembled WGS sequence"/>
</dbReference>
<reference evidence="2" key="2">
    <citation type="submission" date="2021-04" db="EMBL/GenBank/DDBJ databases">
        <authorList>
            <person name="Gilroy R."/>
        </authorList>
    </citation>
    <scope>NUCLEOTIDE SEQUENCE</scope>
    <source>
        <strain evidence="2">G4-2901</strain>
    </source>
</reference>
<gene>
    <name evidence="2" type="ORF">H9777_08800</name>
</gene>
<dbReference type="PROSITE" id="PS51257">
    <property type="entry name" value="PROKAR_LIPOPROTEIN"/>
    <property type="match status" value="1"/>
</dbReference>
<evidence type="ECO:0000313" key="2">
    <source>
        <dbReference type="EMBL" id="MBU3838391.1"/>
    </source>
</evidence>
<proteinExistence type="predicted"/>
<reference evidence="2" key="1">
    <citation type="journal article" date="2021" name="PeerJ">
        <title>Extensive microbial diversity within the chicken gut microbiome revealed by metagenomics and culture.</title>
        <authorList>
            <person name="Gilroy R."/>
            <person name="Ravi A."/>
            <person name="Getino M."/>
            <person name="Pursley I."/>
            <person name="Horton D.L."/>
            <person name="Alikhan N.F."/>
            <person name="Baker D."/>
            <person name="Gharbi K."/>
            <person name="Hall N."/>
            <person name="Watson M."/>
            <person name="Adriaenssens E.M."/>
            <person name="Foster-Nyarko E."/>
            <person name="Jarju S."/>
            <person name="Secka A."/>
            <person name="Antonio M."/>
            <person name="Oren A."/>
            <person name="Chaudhuri R.R."/>
            <person name="La Ragione R."/>
            <person name="Hildebrand F."/>
            <person name="Pallen M.J."/>
        </authorList>
    </citation>
    <scope>NUCLEOTIDE SEQUENCE</scope>
    <source>
        <strain evidence="2">G4-2901</strain>
    </source>
</reference>
<accession>A0A948TCC9</accession>
<dbReference type="InterPro" id="IPR032286">
    <property type="entry name" value="DUF4837"/>
</dbReference>
<dbReference type="Pfam" id="PF16125">
    <property type="entry name" value="DUF4837"/>
    <property type="match status" value="1"/>
</dbReference>
<keyword evidence="1" id="KW-0732">Signal</keyword>
<evidence type="ECO:0000313" key="3">
    <source>
        <dbReference type="Proteomes" id="UP000783796"/>
    </source>
</evidence>
<dbReference type="AlphaFoldDB" id="A0A948TCC9"/>